<accession>A0AA36G3J2</accession>
<sequence>MRKRSFAEMSKEDPDGCVVLSSDSDDEPDPYGEFIQHYDQEYPDISPSPSQQTTNDDDEDEITVLDESLTEDTKEKMKVTTKEKAEKLLKAAQAMRGPEARIKDFDFSCEEWKDLTVAEKMRRAAEIDRIALEKSRKLEAEGITKLAQIERRDELGKINFVNTGKAAELAKHFAELEHTNASGNSQPRVSSSTQETESLDLYEFTLVNHTIFGGFRETTIIERANLPLEWAIKYAMTHIDEPQDGVQPHFTIHTAADQQRMECSRLLCPKKTAVENGLLPQPNVNRLWIGATTKASLSTDDGKILLRFRTAEKMIRFRMDPHTSFQDVAPSVAKAFGLTAKIHQMIFDSCLVNLQSTPLEFGMEDSDLVEITFGDPTKTIEAPSRYPVAEVQEFDH</sequence>
<reference evidence="2" key="1">
    <citation type="submission" date="2023-06" db="EMBL/GenBank/DDBJ databases">
        <authorList>
            <person name="Delattre M."/>
        </authorList>
    </citation>
    <scope>NUCLEOTIDE SEQUENCE</scope>
    <source>
        <strain evidence="2">AF72</strain>
    </source>
</reference>
<organism evidence="2 3">
    <name type="scientific">Mesorhabditis spiculigera</name>
    <dbReference type="NCBI Taxonomy" id="96644"/>
    <lineage>
        <taxon>Eukaryota</taxon>
        <taxon>Metazoa</taxon>
        <taxon>Ecdysozoa</taxon>
        <taxon>Nematoda</taxon>
        <taxon>Chromadorea</taxon>
        <taxon>Rhabditida</taxon>
        <taxon>Rhabditina</taxon>
        <taxon>Rhabditomorpha</taxon>
        <taxon>Rhabditoidea</taxon>
        <taxon>Rhabditidae</taxon>
        <taxon>Mesorhabditinae</taxon>
        <taxon>Mesorhabditis</taxon>
    </lineage>
</organism>
<evidence type="ECO:0000313" key="2">
    <source>
        <dbReference type="EMBL" id="CAJ0577516.1"/>
    </source>
</evidence>
<protein>
    <recommendedName>
        <fullName evidence="4">Rad60/SUMO-like domain-containing protein</fullName>
    </recommendedName>
</protein>
<feature type="region of interest" description="Disordered" evidence="1">
    <location>
        <begin position="1"/>
        <end position="60"/>
    </location>
</feature>
<dbReference type="InterPro" id="IPR029071">
    <property type="entry name" value="Ubiquitin-like_domsf"/>
</dbReference>
<feature type="compositionally biased region" description="Basic and acidic residues" evidence="1">
    <location>
        <begin position="1"/>
        <end position="14"/>
    </location>
</feature>
<dbReference type="Proteomes" id="UP001177023">
    <property type="component" value="Unassembled WGS sequence"/>
</dbReference>
<evidence type="ECO:0008006" key="4">
    <source>
        <dbReference type="Google" id="ProtNLM"/>
    </source>
</evidence>
<evidence type="ECO:0000256" key="1">
    <source>
        <dbReference type="SAM" id="MobiDB-lite"/>
    </source>
</evidence>
<comment type="caution">
    <text evidence="2">The sequence shown here is derived from an EMBL/GenBank/DDBJ whole genome shotgun (WGS) entry which is preliminary data.</text>
</comment>
<evidence type="ECO:0000313" key="3">
    <source>
        <dbReference type="Proteomes" id="UP001177023"/>
    </source>
</evidence>
<gene>
    <name evidence="2" type="ORF">MSPICULIGERA_LOCUS15788</name>
</gene>
<dbReference type="EMBL" id="CATQJA010002651">
    <property type="protein sequence ID" value="CAJ0577516.1"/>
    <property type="molecule type" value="Genomic_DNA"/>
</dbReference>
<dbReference type="AlphaFoldDB" id="A0AA36G3J2"/>
<proteinExistence type="predicted"/>
<feature type="non-terminal residue" evidence="2">
    <location>
        <position position="1"/>
    </location>
</feature>
<name>A0AA36G3J2_9BILA</name>
<dbReference type="SUPFAM" id="SSF54236">
    <property type="entry name" value="Ubiquitin-like"/>
    <property type="match status" value="1"/>
</dbReference>
<dbReference type="Gene3D" id="3.10.20.90">
    <property type="entry name" value="Phosphatidylinositol 3-kinase Catalytic Subunit, Chain A, domain 1"/>
    <property type="match status" value="1"/>
</dbReference>
<keyword evidence="3" id="KW-1185">Reference proteome</keyword>